<dbReference type="GO" id="GO:0006457">
    <property type="term" value="P:protein folding"/>
    <property type="evidence" value="ECO:0007669"/>
    <property type="project" value="UniProtKB-UniRule"/>
</dbReference>
<dbReference type="AlphaFoldDB" id="A0A6G4LAY3"/>
<organism evidence="3">
    <name type="scientific">Enterobacter hormaechei</name>
    <dbReference type="NCBI Taxonomy" id="158836"/>
    <lineage>
        <taxon>Bacteria</taxon>
        <taxon>Pseudomonadati</taxon>
        <taxon>Pseudomonadota</taxon>
        <taxon>Gammaproteobacteria</taxon>
        <taxon>Enterobacterales</taxon>
        <taxon>Enterobacteriaceae</taxon>
        <taxon>Enterobacter</taxon>
        <taxon>Enterobacter cloacae complex</taxon>
    </lineage>
</organism>
<keyword evidence="1" id="KW-0862">Zinc</keyword>
<feature type="binding site" evidence="1">
    <location>
        <position position="9"/>
    </location>
    <ligand>
        <name>Zn(2+)</name>
        <dbReference type="ChEBI" id="CHEBI:29105"/>
    </ligand>
</feature>
<comment type="caution">
    <text evidence="3">The sequence shown here is derived from an EMBL/GenBank/DDBJ whole genome shotgun (WGS) entry which is preliminary data.</text>
</comment>
<feature type="binding site" evidence="1">
    <location>
        <position position="34"/>
    </location>
    <ligand>
        <name>Zn(2+)</name>
        <dbReference type="ChEBI" id="CHEBI:29105"/>
    </ligand>
</feature>
<dbReference type="Pfam" id="PF06689">
    <property type="entry name" value="zf-C4_ClpX"/>
    <property type="match status" value="1"/>
</dbReference>
<dbReference type="GO" id="GO:0046983">
    <property type="term" value="F:protein dimerization activity"/>
    <property type="evidence" value="ECO:0007669"/>
    <property type="project" value="UniProtKB-UniRule"/>
</dbReference>
<dbReference type="RefSeq" id="WP_058647393.1">
    <property type="nucleotide sequence ID" value="NZ_CAYQIB010000008.1"/>
</dbReference>
<keyword evidence="1" id="KW-0479">Metal-binding</keyword>
<feature type="domain" description="ClpX-type ZB" evidence="2">
    <location>
        <begin position="1"/>
        <end position="53"/>
    </location>
</feature>
<dbReference type="PROSITE" id="PS51902">
    <property type="entry name" value="CLPX_ZB"/>
    <property type="match status" value="1"/>
</dbReference>
<dbReference type="InterPro" id="IPR059188">
    <property type="entry name" value="Znf_CLPX-like"/>
</dbReference>
<accession>A0A6G4LAY3</accession>
<dbReference type="Gene3D" id="6.20.220.10">
    <property type="entry name" value="ClpX chaperone, C4-type zinc finger domain"/>
    <property type="match status" value="1"/>
</dbReference>
<name>A0A6G4LAY3_9ENTR</name>
<gene>
    <name evidence="3" type="ORF">G5638_00165</name>
</gene>
<dbReference type="InterPro" id="IPR038366">
    <property type="entry name" value="Znf_CppX_C4_sf"/>
</dbReference>
<reference evidence="3" key="1">
    <citation type="submission" date="2020-02" db="EMBL/GenBank/DDBJ databases">
        <title>WGS of Carbapenem-Resistant Entrobacteriaceae.</title>
        <authorList>
            <person name="Tokajian S."/>
            <person name="El Chaar M."/>
            <person name="El Khoury M."/>
        </authorList>
    </citation>
    <scope>NUCLEOTIDE SEQUENCE</scope>
    <source>
        <strain evidence="3">EHM_24</strain>
    </source>
</reference>
<feature type="binding site" evidence="1">
    <location>
        <position position="37"/>
    </location>
    <ligand>
        <name>Zn(2+)</name>
        <dbReference type="ChEBI" id="CHEBI:29105"/>
    </ligand>
</feature>
<sequence>MSGNSIYKCSFCGVTEQQAKRIIAKGGKDEAVICSDCVVQCVTVFANLASILALEERSMIEAAHIQGGEITKISL</sequence>
<keyword evidence="1" id="KW-0143">Chaperone</keyword>
<evidence type="ECO:0000313" key="3">
    <source>
        <dbReference type="EMBL" id="NGE57573.1"/>
    </source>
</evidence>
<evidence type="ECO:0000259" key="2">
    <source>
        <dbReference type="PROSITE" id="PS51902"/>
    </source>
</evidence>
<dbReference type="EMBL" id="JAAJSZ010000001">
    <property type="protein sequence ID" value="NGE57573.1"/>
    <property type="molecule type" value="Genomic_DNA"/>
</dbReference>
<proteinExistence type="inferred from homology"/>
<comment type="similarity">
    <text evidence="1">Belongs to the ClpX chaperone family.</text>
</comment>
<feature type="binding site" evidence="1">
    <location>
        <position position="12"/>
    </location>
    <ligand>
        <name>Zn(2+)</name>
        <dbReference type="ChEBI" id="CHEBI:29105"/>
    </ligand>
</feature>
<dbReference type="InterPro" id="IPR010603">
    <property type="entry name" value="Znf_CppX_C4"/>
</dbReference>
<dbReference type="GO" id="GO:0051082">
    <property type="term" value="F:unfolded protein binding"/>
    <property type="evidence" value="ECO:0007669"/>
    <property type="project" value="UniProtKB-UniRule"/>
</dbReference>
<evidence type="ECO:0000256" key="1">
    <source>
        <dbReference type="PROSITE-ProRule" id="PRU01250"/>
    </source>
</evidence>
<dbReference type="GO" id="GO:0008270">
    <property type="term" value="F:zinc ion binding"/>
    <property type="evidence" value="ECO:0007669"/>
    <property type="project" value="UniProtKB-UniRule"/>
</dbReference>
<protein>
    <recommendedName>
        <fullName evidence="2">ClpX-type ZB domain-containing protein</fullName>
    </recommendedName>
</protein>
<dbReference type="SUPFAM" id="SSF57716">
    <property type="entry name" value="Glucocorticoid receptor-like (DNA-binding domain)"/>
    <property type="match status" value="1"/>
</dbReference>
<dbReference type="SMART" id="SM00994">
    <property type="entry name" value="zf-C4_ClpX"/>
    <property type="match status" value="1"/>
</dbReference>